<keyword evidence="5 8" id="KW-0378">Hydrolase</keyword>
<name>A0A9D2K6Y0_9FIRM</name>
<evidence type="ECO:0000256" key="4">
    <source>
        <dbReference type="ARBA" id="ARBA00022729"/>
    </source>
</evidence>
<proteinExistence type="inferred from homology"/>
<reference evidence="8" key="2">
    <citation type="submission" date="2021-04" db="EMBL/GenBank/DDBJ databases">
        <authorList>
            <person name="Gilroy R."/>
        </authorList>
    </citation>
    <scope>NUCLEOTIDE SEQUENCE</scope>
    <source>
        <strain evidence="8">ChiBcec1-1093</strain>
    </source>
</reference>
<organism evidence="8 9">
    <name type="scientific">Candidatus Lachnoclostridium stercorigallinarum</name>
    <dbReference type="NCBI Taxonomy" id="2838634"/>
    <lineage>
        <taxon>Bacteria</taxon>
        <taxon>Bacillati</taxon>
        <taxon>Bacillota</taxon>
        <taxon>Clostridia</taxon>
        <taxon>Lachnospirales</taxon>
        <taxon>Lachnospiraceae</taxon>
    </lineage>
</organism>
<evidence type="ECO:0000256" key="7">
    <source>
        <dbReference type="ARBA" id="ARBA00023157"/>
    </source>
</evidence>
<dbReference type="AlphaFoldDB" id="A0A9D2K6Y0"/>
<sequence>MKQYDETNFQREKSGWATLLRERIPGLEKTVISRENIREDNSGGLIESVKEKLSQHDGKTPYLEVTGSVGPKDPEAPEIRWKLLLPFCWNGRSLQIGGGANNGRIPDLEGEMLLSRCCPVEKGYVVFGDDSGHQSDDPMSAEFAANGEALQNYIRSHLIKALDVMRFVVKLCYGRDAEKVYFAGGSAGGREALECATSYGKDYDGIFCADPVYDFVFLRMWGALLSKAVYDSYDPVSHPASDGFIDEETVAAIQRDAVRRYDGLDGIEDGVISNIYAARMDRDSFMEEIREKYGLTQAQMDTISVYEDGFDLDYLLGGRGSRYRGCCALEGGLMDLGPDPVPREPLDTRYNVHHGDRADGVFKYFITGDRNWKLIGHDYRRPDEKLLEMLTEASKRYDIRPDFDDFIGHGGRMILFTSWNDMSISPWQIAARYGDWVKKYGQSCVDDFVRFYVMPAATHCSGIRMDYLDWLDRWCTKGEYPSGTLYGFVEAVGGEMPMARFPGWVKYRGGDPKKGTSYEVSMEIPEGFFERFG</sequence>
<evidence type="ECO:0000256" key="5">
    <source>
        <dbReference type="ARBA" id="ARBA00022801"/>
    </source>
</evidence>
<evidence type="ECO:0000256" key="3">
    <source>
        <dbReference type="ARBA" id="ARBA00022723"/>
    </source>
</evidence>
<dbReference type="GO" id="GO:0046872">
    <property type="term" value="F:metal ion binding"/>
    <property type="evidence" value="ECO:0007669"/>
    <property type="project" value="UniProtKB-KW"/>
</dbReference>
<keyword evidence="2" id="KW-0719">Serine esterase</keyword>
<dbReference type="EMBL" id="DXBC01000166">
    <property type="protein sequence ID" value="HIZ80197.1"/>
    <property type="molecule type" value="Genomic_DNA"/>
</dbReference>
<keyword evidence="4" id="KW-0732">Signal</keyword>
<evidence type="ECO:0000256" key="6">
    <source>
        <dbReference type="ARBA" id="ARBA00022837"/>
    </source>
</evidence>
<dbReference type="GO" id="GO:0052689">
    <property type="term" value="F:carboxylic ester hydrolase activity"/>
    <property type="evidence" value="ECO:0007669"/>
    <property type="project" value="UniProtKB-KW"/>
</dbReference>
<gene>
    <name evidence="8" type="ORF">IAA17_10465</name>
</gene>
<evidence type="ECO:0000313" key="8">
    <source>
        <dbReference type="EMBL" id="HIZ80197.1"/>
    </source>
</evidence>
<dbReference type="PANTHER" id="PTHR33938:SF15">
    <property type="entry name" value="FERULOYL ESTERASE B-RELATED"/>
    <property type="match status" value="1"/>
</dbReference>
<dbReference type="PANTHER" id="PTHR33938">
    <property type="entry name" value="FERULOYL ESTERASE B-RELATED"/>
    <property type="match status" value="1"/>
</dbReference>
<protein>
    <submittedName>
        <fullName evidence="8">Tannase/feruloyl esterase family alpha/beta hydrolase</fullName>
    </submittedName>
</protein>
<comment type="caution">
    <text evidence="8">The sequence shown here is derived from an EMBL/GenBank/DDBJ whole genome shotgun (WGS) entry which is preliminary data.</text>
</comment>
<keyword evidence="3" id="KW-0479">Metal-binding</keyword>
<comment type="similarity">
    <text evidence="1">Belongs to the tannase family.</text>
</comment>
<evidence type="ECO:0000256" key="2">
    <source>
        <dbReference type="ARBA" id="ARBA00022487"/>
    </source>
</evidence>
<dbReference type="InterPro" id="IPR011118">
    <property type="entry name" value="Tannase/feruloyl_esterase"/>
</dbReference>
<evidence type="ECO:0000313" key="9">
    <source>
        <dbReference type="Proteomes" id="UP000824101"/>
    </source>
</evidence>
<keyword evidence="7" id="KW-1015">Disulfide bond</keyword>
<dbReference type="Gene3D" id="3.40.50.1820">
    <property type="entry name" value="alpha/beta hydrolase"/>
    <property type="match status" value="1"/>
</dbReference>
<accession>A0A9D2K6Y0</accession>
<evidence type="ECO:0000256" key="1">
    <source>
        <dbReference type="ARBA" id="ARBA00006249"/>
    </source>
</evidence>
<reference evidence="8" key="1">
    <citation type="journal article" date="2021" name="PeerJ">
        <title>Extensive microbial diversity within the chicken gut microbiome revealed by metagenomics and culture.</title>
        <authorList>
            <person name="Gilroy R."/>
            <person name="Ravi A."/>
            <person name="Getino M."/>
            <person name="Pursley I."/>
            <person name="Horton D.L."/>
            <person name="Alikhan N.F."/>
            <person name="Baker D."/>
            <person name="Gharbi K."/>
            <person name="Hall N."/>
            <person name="Watson M."/>
            <person name="Adriaenssens E.M."/>
            <person name="Foster-Nyarko E."/>
            <person name="Jarju S."/>
            <person name="Secka A."/>
            <person name="Antonio M."/>
            <person name="Oren A."/>
            <person name="Chaudhuri R.R."/>
            <person name="La Ragione R."/>
            <person name="Hildebrand F."/>
            <person name="Pallen M.J."/>
        </authorList>
    </citation>
    <scope>NUCLEOTIDE SEQUENCE</scope>
    <source>
        <strain evidence="8">ChiBcec1-1093</strain>
    </source>
</reference>
<dbReference type="Proteomes" id="UP000824101">
    <property type="component" value="Unassembled WGS sequence"/>
</dbReference>
<keyword evidence="6" id="KW-0106">Calcium</keyword>
<dbReference type="SUPFAM" id="SSF53474">
    <property type="entry name" value="alpha/beta-Hydrolases"/>
    <property type="match status" value="1"/>
</dbReference>
<dbReference type="InterPro" id="IPR029058">
    <property type="entry name" value="AB_hydrolase_fold"/>
</dbReference>
<dbReference type="Pfam" id="PF07519">
    <property type="entry name" value="Tannase"/>
    <property type="match status" value="1"/>
</dbReference>